<dbReference type="PANTHER" id="PTHR45339:SF1">
    <property type="entry name" value="HYBRID SIGNAL TRANSDUCTION HISTIDINE KINASE J"/>
    <property type="match status" value="1"/>
</dbReference>
<dbReference type="CDD" id="cd17546">
    <property type="entry name" value="REC_hyHK_CKI1_RcsC-like"/>
    <property type="match status" value="1"/>
</dbReference>
<dbReference type="InterPro" id="IPR001789">
    <property type="entry name" value="Sig_transdc_resp-reg_receiver"/>
</dbReference>
<evidence type="ECO:0000256" key="4">
    <source>
        <dbReference type="ARBA" id="ARBA00023012"/>
    </source>
</evidence>
<feature type="domain" description="Response regulatory" evidence="8">
    <location>
        <begin position="486"/>
        <end position="604"/>
    </location>
</feature>
<keyword evidence="6" id="KW-0812">Transmembrane</keyword>
<dbReference type="InterPro" id="IPR004358">
    <property type="entry name" value="Sig_transdc_His_kin-like_C"/>
</dbReference>
<dbReference type="Gene3D" id="1.10.287.130">
    <property type="match status" value="1"/>
</dbReference>
<reference evidence="9 10" key="1">
    <citation type="submission" date="2017-05" db="EMBL/GenBank/DDBJ databases">
        <authorList>
            <person name="Varghese N."/>
            <person name="Submissions S."/>
        </authorList>
    </citation>
    <scope>NUCLEOTIDE SEQUENCE [LARGE SCALE GENOMIC DNA]</scope>
    <source>
        <strain evidence="9 10">DSM 19036</strain>
    </source>
</reference>
<organism evidence="9 10">
    <name type="scientific">Pedobacter westerhofensis</name>
    <dbReference type="NCBI Taxonomy" id="425512"/>
    <lineage>
        <taxon>Bacteria</taxon>
        <taxon>Pseudomonadati</taxon>
        <taxon>Bacteroidota</taxon>
        <taxon>Sphingobacteriia</taxon>
        <taxon>Sphingobacteriales</taxon>
        <taxon>Sphingobacteriaceae</taxon>
        <taxon>Pedobacter</taxon>
    </lineage>
</organism>
<evidence type="ECO:0000259" key="7">
    <source>
        <dbReference type="PROSITE" id="PS50109"/>
    </source>
</evidence>
<evidence type="ECO:0000256" key="1">
    <source>
        <dbReference type="ARBA" id="ARBA00000085"/>
    </source>
</evidence>
<dbReference type="SMART" id="SM00387">
    <property type="entry name" value="HATPase_c"/>
    <property type="match status" value="1"/>
</dbReference>
<dbReference type="InterPro" id="IPR036890">
    <property type="entry name" value="HATPase_C_sf"/>
</dbReference>
<name>A0A521CA70_9SPHI</name>
<keyword evidence="6" id="KW-0472">Membrane</keyword>
<feature type="transmembrane region" description="Helical" evidence="6">
    <location>
        <begin position="73"/>
        <end position="92"/>
    </location>
</feature>
<comment type="catalytic activity">
    <reaction evidence="1">
        <text>ATP + protein L-histidine = ADP + protein N-phospho-L-histidine.</text>
        <dbReference type="EC" id="2.7.13.3"/>
    </reaction>
</comment>
<dbReference type="FunFam" id="3.30.565.10:FF:000010">
    <property type="entry name" value="Sensor histidine kinase RcsC"/>
    <property type="match status" value="1"/>
</dbReference>
<evidence type="ECO:0000256" key="2">
    <source>
        <dbReference type="ARBA" id="ARBA00012438"/>
    </source>
</evidence>
<feature type="transmembrane region" description="Helical" evidence="6">
    <location>
        <begin position="147"/>
        <end position="164"/>
    </location>
</feature>
<dbReference type="Gene3D" id="3.40.50.2300">
    <property type="match status" value="1"/>
</dbReference>
<dbReference type="InterPro" id="IPR003594">
    <property type="entry name" value="HATPase_dom"/>
</dbReference>
<dbReference type="GO" id="GO:0000155">
    <property type="term" value="F:phosphorelay sensor kinase activity"/>
    <property type="evidence" value="ECO:0007669"/>
    <property type="project" value="InterPro"/>
</dbReference>
<dbReference type="SUPFAM" id="SSF55874">
    <property type="entry name" value="ATPase domain of HSP90 chaperone/DNA topoisomerase II/histidine kinase"/>
    <property type="match status" value="1"/>
</dbReference>
<dbReference type="Gene3D" id="3.30.565.10">
    <property type="entry name" value="Histidine kinase-like ATPase, C-terminal domain"/>
    <property type="match status" value="1"/>
</dbReference>
<dbReference type="Pfam" id="PF00512">
    <property type="entry name" value="HisKA"/>
    <property type="match status" value="1"/>
</dbReference>
<dbReference type="Proteomes" id="UP000320300">
    <property type="component" value="Unassembled WGS sequence"/>
</dbReference>
<dbReference type="SMART" id="SM00388">
    <property type="entry name" value="HisKA"/>
    <property type="match status" value="1"/>
</dbReference>
<dbReference type="PANTHER" id="PTHR45339">
    <property type="entry name" value="HYBRID SIGNAL TRANSDUCTION HISTIDINE KINASE J"/>
    <property type="match status" value="1"/>
</dbReference>
<dbReference type="InterPro" id="IPR003661">
    <property type="entry name" value="HisK_dim/P_dom"/>
</dbReference>
<dbReference type="SMART" id="SM00448">
    <property type="entry name" value="REC"/>
    <property type="match status" value="1"/>
</dbReference>
<dbReference type="Pfam" id="PF02518">
    <property type="entry name" value="HATPase_c"/>
    <property type="match status" value="1"/>
</dbReference>
<dbReference type="InterPro" id="IPR011006">
    <property type="entry name" value="CheY-like_superfamily"/>
</dbReference>
<dbReference type="EMBL" id="FXTN01000003">
    <property type="protein sequence ID" value="SMO56296.1"/>
    <property type="molecule type" value="Genomic_DNA"/>
</dbReference>
<keyword evidence="6" id="KW-1133">Transmembrane helix</keyword>
<sequence length="610" mass="68982">MSSIDEYFCNIEPHITLMNIINRYKVKYASLINETEIPLMQSRIKILTLGLILLTTLTVVILLSSLIKPNVITIIRLTILALTMAFAFHLLLGKGKWQLSGHIFLLSLCMLIWSNLILYSTGINLVTLQISLIIISASFYILGKNWGILYSLSNVVPIVLHMIITRMQNGRVSITPMQIHNMSFLLAFAVNFGILIMMHYEFFKSFYQSHHKERELNAQLQLALKEAQEATRLRSDFLSSMSHELRTPLHAVIGMINVLSIENPRKDQEENLAILRFSAENLLALINDTLDFSKMNEDKVVLNKADFNLSTLLQNIHSSFKSKAEQKGLDLRLIMDFGGRQVYINGDQTRLTQILNNLVSNAVKFTDTGGRVEISVNTVVQLGKQITLLFSVKDSGIGIPANKQEIIFEPFLQANNNITKRYGGTGLGLAIVKRLINLHESELKLVSEENIGSVFSFELRYDIAKPEIAEEKAPAPTHLREIRNLNILIAEDNIINIMLLKKILDQWDCTYSLSKNGQEALDMVKTGAFDVVLMDIHMPVMDGFEASRHIRELPDPNISKIKIIALTASSDVDIQESFNFTYLDDYLLKPFSPLLLKEKLEAVVLHRSGK</sequence>
<keyword evidence="3 5" id="KW-0597">Phosphoprotein</keyword>
<feature type="domain" description="Histidine kinase" evidence="7">
    <location>
        <begin position="240"/>
        <end position="463"/>
    </location>
</feature>
<protein>
    <recommendedName>
        <fullName evidence="2">histidine kinase</fullName>
        <ecNumber evidence="2">2.7.13.3</ecNumber>
    </recommendedName>
</protein>
<feature type="transmembrane region" description="Helical" evidence="6">
    <location>
        <begin position="184"/>
        <end position="203"/>
    </location>
</feature>
<dbReference type="CDD" id="cd16922">
    <property type="entry name" value="HATPase_EvgS-ArcB-TorS-like"/>
    <property type="match status" value="1"/>
</dbReference>
<evidence type="ECO:0000259" key="8">
    <source>
        <dbReference type="PROSITE" id="PS50110"/>
    </source>
</evidence>
<proteinExistence type="predicted"/>
<dbReference type="AlphaFoldDB" id="A0A521CA70"/>
<evidence type="ECO:0000313" key="10">
    <source>
        <dbReference type="Proteomes" id="UP000320300"/>
    </source>
</evidence>
<dbReference type="SUPFAM" id="SSF47384">
    <property type="entry name" value="Homodimeric domain of signal transducing histidine kinase"/>
    <property type="match status" value="1"/>
</dbReference>
<dbReference type="SUPFAM" id="SSF52172">
    <property type="entry name" value="CheY-like"/>
    <property type="match status" value="1"/>
</dbReference>
<dbReference type="EC" id="2.7.13.3" evidence="2"/>
<evidence type="ECO:0000256" key="3">
    <source>
        <dbReference type="ARBA" id="ARBA00022553"/>
    </source>
</evidence>
<dbReference type="PROSITE" id="PS50110">
    <property type="entry name" value="RESPONSE_REGULATORY"/>
    <property type="match status" value="1"/>
</dbReference>
<evidence type="ECO:0000256" key="5">
    <source>
        <dbReference type="PROSITE-ProRule" id="PRU00169"/>
    </source>
</evidence>
<keyword evidence="10" id="KW-1185">Reference proteome</keyword>
<evidence type="ECO:0000256" key="6">
    <source>
        <dbReference type="SAM" id="Phobius"/>
    </source>
</evidence>
<evidence type="ECO:0000313" key="9">
    <source>
        <dbReference type="EMBL" id="SMO56296.1"/>
    </source>
</evidence>
<gene>
    <name evidence="9" type="ORF">SAMN06265348_103364</name>
</gene>
<dbReference type="PRINTS" id="PR00344">
    <property type="entry name" value="BCTRLSENSOR"/>
</dbReference>
<feature type="transmembrane region" description="Helical" evidence="6">
    <location>
        <begin position="46"/>
        <end position="67"/>
    </location>
</feature>
<keyword evidence="9" id="KW-0418">Kinase</keyword>
<keyword evidence="4" id="KW-0902">Two-component regulatory system</keyword>
<dbReference type="InterPro" id="IPR005467">
    <property type="entry name" value="His_kinase_dom"/>
</dbReference>
<dbReference type="PROSITE" id="PS50109">
    <property type="entry name" value="HIS_KIN"/>
    <property type="match status" value="1"/>
</dbReference>
<dbReference type="CDD" id="cd00082">
    <property type="entry name" value="HisKA"/>
    <property type="match status" value="1"/>
</dbReference>
<feature type="transmembrane region" description="Helical" evidence="6">
    <location>
        <begin position="99"/>
        <end position="119"/>
    </location>
</feature>
<keyword evidence="9" id="KW-0808">Transferase</keyword>
<dbReference type="Pfam" id="PF00072">
    <property type="entry name" value="Response_reg"/>
    <property type="match status" value="1"/>
</dbReference>
<feature type="modified residue" description="4-aspartylphosphate" evidence="5">
    <location>
        <position position="535"/>
    </location>
</feature>
<feature type="transmembrane region" description="Helical" evidence="6">
    <location>
        <begin position="125"/>
        <end position="142"/>
    </location>
</feature>
<dbReference type="InterPro" id="IPR036097">
    <property type="entry name" value="HisK_dim/P_sf"/>
</dbReference>
<accession>A0A521CA70</accession>